<evidence type="ECO:0000256" key="1">
    <source>
        <dbReference type="SAM" id="MobiDB-lite"/>
    </source>
</evidence>
<name>A0A135U5G6_9PEZI</name>
<sequence>MSYLYTRQFPSESARNKSARRSPSCEMAHVKISPKRKPPHTSYLAIWELKKSTPPNPHLDIGKNSPPVLFQNGTLSNTTSFLLSSKLTPSTFPFLPQSQAPFHDPPNYAIRSEANTVRLKSYAIPTMPMSSISVKI</sequence>
<dbReference type="AlphaFoldDB" id="A0A135U5G6"/>
<gene>
    <name evidence="2" type="ORF">CSAL01_04085</name>
</gene>
<evidence type="ECO:0000313" key="2">
    <source>
        <dbReference type="EMBL" id="KXH55636.1"/>
    </source>
</evidence>
<proteinExistence type="predicted"/>
<comment type="caution">
    <text evidence="2">The sequence shown here is derived from an EMBL/GenBank/DDBJ whole genome shotgun (WGS) entry which is preliminary data.</text>
</comment>
<protein>
    <submittedName>
        <fullName evidence="2">Uncharacterized protein</fullName>
    </submittedName>
</protein>
<organism evidence="2 3">
    <name type="scientific">Colletotrichum salicis</name>
    <dbReference type="NCBI Taxonomy" id="1209931"/>
    <lineage>
        <taxon>Eukaryota</taxon>
        <taxon>Fungi</taxon>
        <taxon>Dikarya</taxon>
        <taxon>Ascomycota</taxon>
        <taxon>Pezizomycotina</taxon>
        <taxon>Sordariomycetes</taxon>
        <taxon>Hypocreomycetidae</taxon>
        <taxon>Glomerellales</taxon>
        <taxon>Glomerellaceae</taxon>
        <taxon>Colletotrichum</taxon>
        <taxon>Colletotrichum acutatum species complex</taxon>
    </lineage>
</organism>
<accession>A0A135U5G6</accession>
<dbReference type="Proteomes" id="UP000070121">
    <property type="component" value="Unassembled WGS sequence"/>
</dbReference>
<feature type="region of interest" description="Disordered" evidence="1">
    <location>
        <begin position="1"/>
        <end position="38"/>
    </location>
</feature>
<keyword evidence="3" id="KW-1185">Reference proteome</keyword>
<evidence type="ECO:0000313" key="3">
    <source>
        <dbReference type="Proteomes" id="UP000070121"/>
    </source>
</evidence>
<reference evidence="2 3" key="1">
    <citation type="submission" date="2014-02" db="EMBL/GenBank/DDBJ databases">
        <title>The genome sequence of Colletotrichum salicis CBS 607.94.</title>
        <authorList>
            <person name="Baroncelli R."/>
            <person name="Thon M.R."/>
        </authorList>
    </citation>
    <scope>NUCLEOTIDE SEQUENCE [LARGE SCALE GENOMIC DNA]</scope>
    <source>
        <strain evidence="2 3">CBS 607.94</strain>
    </source>
</reference>
<dbReference type="EMBL" id="JFFI01001705">
    <property type="protein sequence ID" value="KXH55636.1"/>
    <property type="molecule type" value="Genomic_DNA"/>
</dbReference>